<dbReference type="InterPro" id="IPR004871">
    <property type="entry name" value="RSE1/DDB1/CPSF1_C"/>
</dbReference>
<dbReference type="EMBL" id="QEAP01000024">
    <property type="protein sequence ID" value="TPX77295.1"/>
    <property type="molecule type" value="Genomic_DNA"/>
</dbReference>
<evidence type="ECO:0000259" key="6">
    <source>
        <dbReference type="Pfam" id="PF23726"/>
    </source>
</evidence>
<evidence type="ECO:0008006" key="9">
    <source>
        <dbReference type="Google" id="ProtNLM"/>
    </source>
</evidence>
<dbReference type="Pfam" id="PF03178">
    <property type="entry name" value="CPSF_A"/>
    <property type="match status" value="1"/>
</dbReference>
<dbReference type="STRING" id="246404.A0A507FNY5"/>
<dbReference type="InterPro" id="IPR018846">
    <property type="entry name" value="Beta-prop_RSE1/DDB1/CPSF1_1st"/>
</dbReference>
<organism evidence="7 8">
    <name type="scientific">Chytriomyces confervae</name>
    <dbReference type="NCBI Taxonomy" id="246404"/>
    <lineage>
        <taxon>Eukaryota</taxon>
        <taxon>Fungi</taxon>
        <taxon>Fungi incertae sedis</taxon>
        <taxon>Chytridiomycota</taxon>
        <taxon>Chytridiomycota incertae sedis</taxon>
        <taxon>Chytridiomycetes</taxon>
        <taxon>Chytridiales</taxon>
        <taxon>Chytriomycetaceae</taxon>
        <taxon>Chytriomyces</taxon>
    </lineage>
</organism>
<evidence type="ECO:0000259" key="4">
    <source>
        <dbReference type="Pfam" id="PF03178"/>
    </source>
</evidence>
<gene>
    <name evidence="7" type="ORF">CcCBS67573_g01447</name>
</gene>
<dbReference type="GO" id="GO:0005634">
    <property type="term" value="C:nucleus"/>
    <property type="evidence" value="ECO:0007669"/>
    <property type="project" value="UniProtKB-SubCell"/>
</dbReference>
<dbReference type="PANTHER" id="PTHR10644">
    <property type="entry name" value="DNA REPAIR/RNA PROCESSING CPSF FAMILY"/>
    <property type="match status" value="1"/>
</dbReference>
<feature type="region of interest" description="Disordered" evidence="3">
    <location>
        <begin position="801"/>
        <end position="864"/>
    </location>
</feature>
<dbReference type="OrthoDB" id="6109at2759"/>
<feature type="region of interest" description="Disordered" evidence="3">
    <location>
        <begin position="475"/>
        <end position="551"/>
    </location>
</feature>
<feature type="domain" description="RSE1/DDB1/CPSF1 second beta-propeller" evidence="6">
    <location>
        <begin position="631"/>
        <end position="1077"/>
    </location>
</feature>
<name>A0A507FNY5_9FUNG</name>
<evidence type="ECO:0000256" key="3">
    <source>
        <dbReference type="SAM" id="MobiDB-lite"/>
    </source>
</evidence>
<evidence type="ECO:0000313" key="7">
    <source>
        <dbReference type="EMBL" id="TPX77295.1"/>
    </source>
</evidence>
<evidence type="ECO:0000256" key="2">
    <source>
        <dbReference type="ARBA" id="ARBA00023242"/>
    </source>
</evidence>
<feature type="compositionally biased region" description="Low complexity" evidence="3">
    <location>
        <begin position="475"/>
        <end position="492"/>
    </location>
</feature>
<feature type="compositionally biased region" description="Polar residues" evidence="3">
    <location>
        <begin position="531"/>
        <end position="540"/>
    </location>
</feature>
<comment type="caution">
    <text evidence="7">The sequence shown here is derived from an EMBL/GenBank/DDBJ whole genome shotgun (WGS) entry which is preliminary data.</text>
</comment>
<dbReference type="Gene3D" id="2.130.10.10">
    <property type="entry name" value="YVTN repeat-like/Quinoprotein amine dehydrogenase"/>
    <property type="match status" value="3"/>
</dbReference>
<dbReference type="Pfam" id="PF23726">
    <property type="entry name" value="Beta-prop_RSE1_2nd"/>
    <property type="match status" value="1"/>
</dbReference>
<comment type="subcellular location">
    <subcellularLocation>
        <location evidence="1">Nucleus</location>
    </subcellularLocation>
</comment>
<keyword evidence="8" id="KW-1185">Reference proteome</keyword>
<protein>
    <recommendedName>
        <fullName evidence="9">Cleavage/polyadenylation specificity factor A subunit C-terminal domain-containing protein</fullName>
    </recommendedName>
</protein>
<feature type="compositionally biased region" description="Acidic residues" evidence="3">
    <location>
        <begin position="503"/>
        <end position="513"/>
    </location>
</feature>
<keyword evidence="2" id="KW-0539">Nucleus</keyword>
<evidence type="ECO:0000259" key="5">
    <source>
        <dbReference type="Pfam" id="PF10433"/>
    </source>
</evidence>
<dbReference type="InterPro" id="IPR050358">
    <property type="entry name" value="RSE1/DDB1/CFT1"/>
</dbReference>
<evidence type="ECO:0000256" key="1">
    <source>
        <dbReference type="ARBA" id="ARBA00004123"/>
    </source>
</evidence>
<proteinExistence type="predicted"/>
<reference evidence="7 8" key="1">
    <citation type="journal article" date="2019" name="Sci. Rep.">
        <title>Comparative genomics of chytrid fungi reveal insights into the obligate biotrophic and pathogenic lifestyle of Synchytrium endobioticum.</title>
        <authorList>
            <person name="van de Vossenberg B.T.L.H."/>
            <person name="Warris S."/>
            <person name="Nguyen H.D.T."/>
            <person name="van Gent-Pelzer M.P.E."/>
            <person name="Joly D.L."/>
            <person name="van de Geest H.C."/>
            <person name="Bonants P.J.M."/>
            <person name="Smith D.S."/>
            <person name="Levesque C.A."/>
            <person name="van der Lee T.A.J."/>
        </authorList>
    </citation>
    <scope>NUCLEOTIDE SEQUENCE [LARGE SCALE GENOMIC DNA]</scope>
    <source>
        <strain evidence="7 8">CBS 675.73</strain>
    </source>
</reference>
<dbReference type="Pfam" id="PF10433">
    <property type="entry name" value="Beta-prop_RSE1_1st"/>
    <property type="match status" value="1"/>
</dbReference>
<feature type="compositionally biased region" description="Acidic residues" evidence="3">
    <location>
        <begin position="827"/>
        <end position="837"/>
    </location>
</feature>
<feature type="domain" description="RSE1/DDB1/CPSF1 first beta-propeller" evidence="5">
    <location>
        <begin position="15"/>
        <end position="301"/>
    </location>
</feature>
<dbReference type="GO" id="GO:0003676">
    <property type="term" value="F:nucleic acid binding"/>
    <property type="evidence" value="ECO:0007669"/>
    <property type="project" value="InterPro"/>
</dbReference>
<feature type="compositionally biased region" description="Polar residues" evidence="3">
    <location>
        <begin position="801"/>
        <end position="818"/>
    </location>
</feature>
<accession>A0A507FNY5</accession>
<dbReference type="Proteomes" id="UP000320333">
    <property type="component" value="Unassembled WGS sequence"/>
</dbReference>
<sequence>MTFALSATQHAPSGIEHVAHGVFTGPRASNLLVARGSLLQVFVLSTPGSSVGADGRGTEPGPSTVDEAGRRLTLLAQFSLAGVITSMATVRLPNTAVGLAGMDSLLIAFADAKMSLVEYSRSTASLTTVSIHYFERDELKKELTVEKAPPELRVDPQSRCAALSFYGDRMAILPFRHDVAHDADDPSSKYPFHPSYVFKVSDIDSKVRRIIDFVFLFDFFEPTLAILYETHQSWTGRLAARKDNRGLLVVSVNTSKKTFPVLYQSQHLPYNSTQLIPMPSPLGGLLVKSNNALIYVDQTSLPGVAIAFNAFYGREHALPTPPPAECQGPPNPRDNLLYHKTNVTDHKSWGITLEGAEVVQVNPDTVLVVCADGELFVVEMVGHDDAGSGWARRNGGVRRFRATRCGVRATVPETLCRMPVGGRLVGAAGLKTFYNEILQTSCVYVFVGSRLSDSLLLKVVERSGVIEFGDKMATGSGSSAAASSSAPSSAPTKSRYGRRIQEVEEDDDDDLYGESETTAKASEKNGKLRSGANSTNTTPPNGAVAATASDESAEKPARFTLGVIDVLAGLGPIRDMAVGEFKRETSDEYTPDDNTLRRELEAVCCVGQGVYGALGILARNIRPEIHTTVDQDEIKGFKEVWTVKCFDPNSTAAENQYHKYLIMSNENTTTVLQTGREINQVTDSGFFTAGCSVFVTSVLKETAIMQVQPNGVLLLSYDGKLIQNIEIGDTDTWVVSCSVSDNYVILLLCDGGLILLKSDETTRSMTKVFEKKDASISSASLYCNPAGSMSLQTVETVLQRQGRTDIGNSEANTETDSSNGKRKRDSVDDEDDDDDDLYGTGKDATNAVPMADAGNDQPGISSANGETTLSDSVYCFAYKEDGSLEVLLLPEFTQVFNVPQFDNLAASIFDYNGPAAENTENLERGADINEILVLPLGPDAQNLDVYLMARTETGDLIIYKALVQDDFSSPWPANAQAVSYTPTTPIKNASGNLPDPNRLALILVRVPHSHMSRELLAYQDIEGDKLKPLPKPRPNASFVKRHYLRPFKNVGSAGNRGSLYSGVFMTGKKPCWVMANQGGDTERAPGLEVIEGMEVAKGLKVEETAKVFGKGFLRVHPSIVDGEIRTFAELHNMNTPNGFVYINEKGLLRLCTLPWKFNYDLEWPMCKIPLRRVPHKIAYHFESETYIMAASTPSAFNLSKAQQAAALASGAIEQGFELNVVEERAKEDRTGLYYPSSGAYSLELISPVDFQTVDRFPLEVDEVVLCCQAVSLDSKQTTSGKKLFLAVGTGMCRGEDLTARGRILIFDIIDVVPEIDNPQSCHKFKLLHTVDEKSPVTALCGLNGYLMIIYNFEDSETLNGIAFLDTNIYVNNLTSIKNTLVLSDVAKGVWFIGFQEDPPKLKMLGKDYNAMQVYGCEYIVDDNTMGFIASDQERNMHVLSYMPDSFQSYEGQKLIRKGEMHMGTRIQKFVRLRKLPVGRNRYGAIIFSKQYFCIGGALDGSLNYTIPCSEKLYKRLYVIYSRMVTNIQPLAGLNPRGYRQAQLRNKPLSTLTGSGPPGPKSILDGDLLLAYISLPILQQREIAKGVGSSVERIIDDLIEVFTGTDYL</sequence>
<dbReference type="InterPro" id="IPR015943">
    <property type="entry name" value="WD40/YVTN_repeat-like_dom_sf"/>
</dbReference>
<evidence type="ECO:0000313" key="8">
    <source>
        <dbReference type="Proteomes" id="UP000320333"/>
    </source>
</evidence>
<feature type="domain" description="RSE1/DDB1/CPSF1 C-terminal" evidence="4">
    <location>
        <begin position="1240"/>
        <end position="1572"/>
    </location>
</feature>
<dbReference type="InterPro" id="IPR058543">
    <property type="entry name" value="Beta-prop_RSE1/DDB1/CPSF1_2nd"/>
</dbReference>